<dbReference type="Pfam" id="PF13487">
    <property type="entry name" value="HD_5"/>
    <property type="match status" value="1"/>
</dbReference>
<accession>F6BI95</accession>
<dbReference type="InterPro" id="IPR037522">
    <property type="entry name" value="HD_GYP_dom"/>
</dbReference>
<dbReference type="CDD" id="cd00077">
    <property type="entry name" value="HDc"/>
    <property type="match status" value="1"/>
</dbReference>
<dbReference type="PROSITE" id="PS51832">
    <property type="entry name" value="HD_GYP"/>
    <property type="match status" value="1"/>
</dbReference>
<evidence type="ECO:0000313" key="4">
    <source>
        <dbReference type="Proteomes" id="UP000007239"/>
    </source>
</evidence>
<dbReference type="SMART" id="SM00471">
    <property type="entry name" value="HDc"/>
    <property type="match status" value="1"/>
</dbReference>
<dbReference type="Proteomes" id="UP000007239">
    <property type="component" value="Chromosome"/>
</dbReference>
<keyword evidence="3" id="KW-0378">Hydrolase</keyword>
<keyword evidence="1" id="KW-0812">Transmembrane</keyword>
<name>F6BI95_THEXL</name>
<reference evidence="3" key="1">
    <citation type="submission" date="2011-05" db="EMBL/GenBank/DDBJ databases">
        <title>Complete sequence of Thermoanaerobacterium xylanolyticum LX-11.</title>
        <authorList>
            <consortium name="US DOE Joint Genome Institute"/>
            <person name="Lucas S."/>
            <person name="Han J."/>
            <person name="Lapidus A."/>
            <person name="Cheng J.-F."/>
            <person name="Goodwin L."/>
            <person name="Pitluck S."/>
            <person name="Peters L."/>
            <person name="Mikhailova N."/>
            <person name="Lu M."/>
            <person name="Han C."/>
            <person name="Tapia R."/>
            <person name="Land M."/>
            <person name="Hauser L."/>
            <person name="Kyrpides N."/>
            <person name="Ivanova N."/>
            <person name="Pagani I."/>
            <person name="Hemme C."/>
            <person name="Woyke T."/>
        </authorList>
    </citation>
    <scope>NUCLEOTIDE SEQUENCE</scope>
    <source>
        <strain evidence="3">LX-11</strain>
    </source>
</reference>
<evidence type="ECO:0000313" key="3">
    <source>
        <dbReference type="EMBL" id="AEF16703.1"/>
    </source>
</evidence>
<dbReference type="eggNOG" id="COG2206">
    <property type="taxonomic scope" value="Bacteria"/>
</dbReference>
<proteinExistence type="predicted"/>
<dbReference type="Gene3D" id="1.10.3210.10">
    <property type="entry name" value="Hypothetical protein af1432"/>
    <property type="match status" value="1"/>
</dbReference>
<feature type="transmembrane region" description="Helical" evidence="1">
    <location>
        <begin position="33"/>
        <end position="53"/>
    </location>
</feature>
<dbReference type="NCBIfam" id="TIGR00277">
    <property type="entry name" value="HDIG"/>
    <property type="match status" value="1"/>
</dbReference>
<protein>
    <submittedName>
        <fullName evidence="3">Metal dependent phosphohydrolase</fullName>
    </submittedName>
</protein>
<dbReference type="HOGENOM" id="CLU_000445_92_14_9"/>
<dbReference type="SUPFAM" id="SSF109604">
    <property type="entry name" value="HD-domain/PDEase-like"/>
    <property type="match status" value="1"/>
</dbReference>
<dbReference type="STRING" id="858215.Thexy_0655"/>
<sequence>MLNRKVKTFMSIVITLGLLVIVYSILNINYNKIFETVVLGILAAATESLPVYINKDIAVSVGYAIDLMAVIILGFPNAIIVAILGMILQIAVDENKNIRTILNRPYYKTLFNISQISISVFVASLVYKYLGGVSGVFIYPKYIFQAIVAAIVYYFLNNILVTILVSMLVNKPFLKTWTKDFSWMMTNFLFLAFIGILMASSFIAYGYIALLIFFVPLIMVRYMFKLNMELKQSYYDTINALTKALEAKDRYTLGHSKSVEKLAVYLCREAGFSEAHTEMVRIAALLHDVGKIGIVENILNKPGKLSKEEYDHIKQHPVSGYEILKDVPFLKNVRYWVRYHHEWYNGNGYPDGISGRQIPLEAEILAIADVFDALVSDRPYRNAYTREEAYKIIVDNEGTQFSPRIIKLFKKAYEKNKEDFKHDF</sequence>
<dbReference type="PANTHER" id="PTHR43155">
    <property type="entry name" value="CYCLIC DI-GMP PHOSPHODIESTERASE PA4108-RELATED"/>
    <property type="match status" value="1"/>
</dbReference>
<organism evidence="3 4">
    <name type="scientific">Thermoanaerobacterium xylanolyticum (strain ATCC 49914 / DSM 7097 / LX-11)</name>
    <dbReference type="NCBI Taxonomy" id="858215"/>
    <lineage>
        <taxon>Bacteria</taxon>
        <taxon>Bacillati</taxon>
        <taxon>Bacillota</taxon>
        <taxon>Clostridia</taxon>
        <taxon>Thermoanaerobacterales</taxon>
        <taxon>Thermoanaerobacteraceae</taxon>
        <taxon>Thermoanaerobacterium</taxon>
    </lineage>
</organism>
<dbReference type="KEGG" id="txy:Thexy_0655"/>
<feature type="transmembrane region" description="Helical" evidence="1">
    <location>
        <begin position="205"/>
        <end position="224"/>
    </location>
</feature>
<dbReference type="RefSeq" id="WP_013787452.1">
    <property type="nucleotide sequence ID" value="NC_015555.1"/>
</dbReference>
<evidence type="ECO:0000259" key="2">
    <source>
        <dbReference type="PROSITE" id="PS51832"/>
    </source>
</evidence>
<dbReference type="PANTHER" id="PTHR43155:SF2">
    <property type="entry name" value="CYCLIC DI-GMP PHOSPHODIESTERASE PA4108"/>
    <property type="match status" value="1"/>
</dbReference>
<dbReference type="InterPro" id="IPR048430">
    <property type="entry name" value="MASE9"/>
</dbReference>
<dbReference type="InterPro" id="IPR003607">
    <property type="entry name" value="HD/PDEase_dom"/>
</dbReference>
<feature type="transmembrane region" description="Helical" evidence="1">
    <location>
        <begin position="65"/>
        <end position="88"/>
    </location>
</feature>
<dbReference type="Pfam" id="PF20972">
    <property type="entry name" value="MASE9"/>
    <property type="match status" value="1"/>
</dbReference>
<keyword evidence="1" id="KW-0472">Membrane</keyword>
<feature type="transmembrane region" description="Helical" evidence="1">
    <location>
        <begin position="109"/>
        <end position="130"/>
    </location>
</feature>
<dbReference type="AlphaFoldDB" id="F6BI95"/>
<dbReference type="EMBL" id="CP002739">
    <property type="protein sequence ID" value="AEF16703.1"/>
    <property type="molecule type" value="Genomic_DNA"/>
</dbReference>
<keyword evidence="1" id="KW-1133">Transmembrane helix</keyword>
<evidence type="ECO:0000256" key="1">
    <source>
        <dbReference type="SAM" id="Phobius"/>
    </source>
</evidence>
<feature type="transmembrane region" description="Helical" evidence="1">
    <location>
        <begin position="142"/>
        <end position="169"/>
    </location>
</feature>
<dbReference type="InterPro" id="IPR006675">
    <property type="entry name" value="HDIG_dom"/>
</dbReference>
<feature type="domain" description="HD-GYP" evidence="2">
    <location>
        <begin position="230"/>
        <end position="424"/>
    </location>
</feature>
<dbReference type="GO" id="GO:0016787">
    <property type="term" value="F:hydrolase activity"/>
    <property type="evidence" value="ECO:0007669"/>
    <property type="project" value="UniProtKB-KW"/>
</dbReference>
<keyword evidence="4" id="KW-1185">Reference proteome</keyword>
<gene>
    <name evidence="3" type="ordered locus">Thexy_0655</name>
</gene>
<feature type="transmembrane region" description="Helical" evidence="1">
    <location>
        <begin position="6"/>
        <end position="26"/>
    </location>
</feature>